<dbReference type="EMBL" id="DVFZ01000037">
    <property type="protein sequence ID" value="HIQ82218.1"/>
    <property type="molecule type" value="Genomic_DNA"/>
</dbReference>
<dbReference type="Proteomes" id="UP000824260">
    <property type="component" value="Unassembled WGS sequence"/>
</dbReference>
<accession>A0A9D0ZKA9</accession>
<reference evidence="1" key="1">
    <citation type="submission" date="2020-10" db="EMBL/GenBank/DDBJ databases">
        <authorList>
            <person name="Gilroy R."/>
        </authorList>
    </citation>
    <scope>NUCLEOTIDE SEQUENCE</scope>
    <source>
        <strain evidence="1">ChiSjej6B24-2974</strain>
    </source>
</reference>
<gene>
    <name evidence="1" type="ORF">IAA52_03865</name>
</gene>
<reference evidence="1" key="2">
    <citation type="journal article" date="2021" name="PeerJ">
        <title>Extensive microbial diversity within the chicken gut microbiome revealed by metagenomics and culture.</title>
        <authorList>
            <person name="Gilroy R."/>
            <person name="Ravi A."/>
            <person name="Getino M."/>
            <person name="Pursley I."/>
            <person name="Horton D.L."/>
            <person name="Alikhan N.F."/>
            <person name="Baker D."/>
            <person name="Gharbi K."/>
            <person name="Hall N."/>
            <person name="Watson M."/>
            <person name="Adriaenssens E.M."/>
            <person name="Foster-Nyarko E."/>
            <person name="Jarju S."/>
            <person name="Secka A."/>
            <person name="Antonio M."/>
            <person name="Oren A."/>
            <person name="Chaudhuri R.R."/>
            <person name="La Ragione R."/>
            <person name="Hildebrand F."/>
            <person name="Pallen M.J."/>
        </authorList>
    </citation>
    <scope>NUCLEOTIDE SEQUENCE</scope>
    <source>
        <strain evidence="1">ChiSjej6B24-2974</strain>
    </source>
</reference>
<evidence type="ECO:0000313" key="1">
    <source>
        <dbReference type="EMBL" id="HIQ82218.1"/>
    </source>
</evidence>
<evidence type="ECO:0000313" key="2">
    <source>
        <dbReference type="Proteomes" id="UP000824260"/>
    </source>
</evidence>
<dbReference type="AlphaFoldDB" id="A0A9D0ZKA9"/>
<organism evidence="1 2">
    <name type="scientific">Candidatus Pullichristensenella stercorigallinarum</name>
    <dbReference type="NCBI Taxonomy" id="2840909"/>
    <lineage>
        <taxon>Bacteria</taxon>
        <taxon>Bacillati</taxon>
        <taxon>Bacillota</taxon>
        <taxon>Clostridia</taxon>
        <taxon>Candidatus Pullichristensenella</taxon>
    </lineage>
</organism>
<protein>
    <submittedName>
        <fullName evidence="1">Uncharacterized protein</fullName>
    </submittedName>
</protein>
<proteinExistence type="predicted"/>
<comment type="caution">
    <text evidence="1">The sequence shown here is derived from an EMBL/GenBank/DDBJ whole genome shotgun (WGS) entry which is preliminary data.</text>
</comment>
<name>A0A9D0ZKA9_9FIRM</name>
<sequence>MRYACDGLNAFDLHDARVREAALEGRDLLWTLEDGNALPQCPANPHGRAMRVPKLSLRPCEYEVQRLLVWSLERRDPESGNLQRLPQDLPPEAWRDALLGADEVLSATAREEEGALLVELGFFIAGGGPYSEATLACSSVRLEWETFPGLAWFEERRAPDAQ</sequence>